<dbReference type="Proteomes" id="UP000501945">
    <property type="component" value="Chromosome"/>
</dbReference>
<evidence type="ECO:0000313" key="1">
    <source>
        <dbReference type="EMBL" id="QIW53464.1"/>
    </source>
</evidence>
<name>A0A6H0UDF5_9LACT</name>
<reference evidence="1 2" key="1">
    <citation type="submission" date="2019-12" db="EMBL/GenBank/DDBJ databases">
        <title>Whole genome sequences of Lactococcus raffinolactis strains isolated from sewage.</title>
        <authorList>
            <person name="Ybazeta G."/>
            <person name="Ross M."/>
            <person name="Brabant-Kirwan D."/>
            <person name="Saleh M."/>
            <person name="Dillon J.A."/>
            <person name="Splinter K."/>
            <person name="Nokhbeh R."/>
        </authorList>
    </citation>
    <scope>NUCLEOTIDE SEQUENCE [LARGE SCALE GENOMIC DNA]</scope>
    <source>
        <strain evidence="1 2">Lr_19_5</strain>
    </source>
</reference>
<dbReference type="EMBL" id="CP047616">
    <property type="protein sequence ID" value="QIW53464.1"/>
    <property type="molecule type" value="Genomic_DNA"/>
</dbReference>
<gene>
    <name evidence="1" type="ORF">GU336_04525</name>
</gene>
<accession>A0A6H0UDF5</accession>
<evidence type="ECO:0000313" key="2">
    <source>
        <dbReference type="Proteomes" id="UP000501945"/>
    </source>
</evidence>
<sequence>MTNITLYQEIYKQIESETLNIAYHVSLDENQKNVYSPYFSELQLRIYAQIESVLKKKYQDLSDLESKKGNPKYDYDCIPALSLEEKKAYLYWNQYHFKKKLYDDVFKITVKKTDSDGTVKNSNETYKFNNAYQNLRHDFENSIKKFGTLEYLFEALATMFLLVDLSTSKIFAKAEIDNSGNLTGWVSSGTAIRKTFDTK</sequence>
<organism evidence="1 2">
    <name type="scientific">Pseudolactococcus raffinolactis</name>
    <dbReference type="NCBI Taxonomy" id="1366"/>
    <lineage>
        <taxon>Bacteria</taxon>
        <taxon>Bacillati</taxon>
        <taxon>Bacillota</taxon>
        <taxon>Bacilli</taxon>
        <taxon>Lactobacillales</taxon>
        <taxon>Streptococcaceae</taxon>
        <taxon>Pseudolactococcus</taxon>
    </lineage>
</organism>
<dbReference type="RefSeq" id="WP_167838566.1">
    <property type="nucleotide sequence ID" value="NZ_CP047616.1"/>
</dbReference>
<protein>
    <submittedName>
        <fullName evidence="1">Uncharacterized protein</fullName>
    </submittedName>
</protein>
<dbReference type="AlphaFoldDB" id="A0A6H0UDF5"/>
<proteinExistence type="predicted"/>